<keyword evidence="5 8" id="KW-0521">NADP</keyword>
<dbReference type="CDD" id="cd00209">
    <property type="entry name" value="DHFR"/>
    <property type="match status" value="1"/>
</dbReference>
<dbReference type="GO" id="GO:0004146">
    <property type="term" value="F:dihydrofolate reductase activity"/>
    <property type="evidence" value="ECO:0007669"/>
    <property type="project" value="UniProtKB-EC"/>
</dbReference>
<proteinExistence type="inferred from homology"/>
<name>A0ABW3FGK0_9HYPH</name>
<evidence type="ECO:0000256" key="6">
    <source>
        <dbReference type="ARBA" id="ARBA00023002"/>
    </source>
</evidence>
<organism evidence="11 12">
    <name type="scientific">Pseudahrensia aquimaris</name>
    <dbReference type="NCBI Taxonomy" id="744461"/>
    <lineage>
        <taxon>Bacteria</taxon>
        <taxon>Pseudomonadati</taxon>
        <taxon>Pseudomonadota</taxon>
        <taxon>Alphaproteobacteria</taxon>
        <taxon>Hyphomicrobiales</taxon>
        <taxon>Ahrensiaceae</taxon>
        <taxon>Pseudahrensia</taxon>
    </lineage>
</organism>
<evidence type="ECO:0000256" key="8">
    <source>
        <dbReference type="PIRNR" id="PIRNR000194"/>
    </source>
</evidence>
<reference evidence="12" key="1">
    <citation type="journal article" date="2019" name="Int. J. Syst. Evol. Microbiol.">
        <title>The Global Catalogue of Microorganisms (GCM) 10K type strain sequencing project: providing services to taxonomists for standard genome sequencing and annotation.</title>
        <authorList>
            <consortium name="The Broad Institute Genomics Platform"/>
            <consortium name="The Broad Institute Genome Sequencing Center for Infectious Disease"/>
            <person name="Wu L."/>
            <person name="Ma J."/>
        </authorList>
    </citation>
    <scope>NUCLEOTIDE SEQUENCE [LARGE SCALE GENOMIC DNA]</scope>
    <source>
        <strain evidence="12">CCUG 60023</strain>
    </source>
</reference>
<dbReference type="Proteomes" id="UP001597101">
    <property type="component" value="Unassembled WGS sequence"/>
</dbReference>
<dbReference type="InterPro" id="IPR001796">
    <property type="entry name" value="DHFR_dom"/>
</dbReference>
<dbReference type="PRINTS" id="PR00070">
    <property type="entry name" value="DHFR"/>
</dbReference>
<comment type="catalytic activity">
    <reaction evidence="8">
        <text>(6S)-5,6,7,8-tetrahydrofolate + NADP(+) = 7,8-dihydrofolate + NADPH + H(+)</text>
        <dbReference type="Rhea" id="RHEA:15009"/>
        <dbReference type="ChEBI" id="CHEBI:15378"/>
        <dbReference type="ChEBI" id="CHEBI:57451"/>
        <dbReference type="ChEBI" id="CHEBI:57453"/>
        <dbReference type="ChEBI" id="CHEBI:57783"/>
        <dbReference type="ChEBI" id="CHEBI:58349"/>
        <dbReference type="EC" id="1.5.1.3"/>
    </reaction>
</comment>
<dbReference type="InterPro" id="IPR012259">
    <property type="entry name" value="DHFR"/>
</dbReference>
<evidence type="ECO:0000256" key="5">
    <source>
        <dbReference type="ARBA" id="ARBA00022857"/>
    </source>
</evidence>
<dbReference type="RefSeq" id="WP_377213485.1">
    <property type="nucleotide sequence ID" value="NZ_JBHTJV010000025.1"/>
</dbReference>
<keyword evidence="4 8" id="KW-0554">One-carbon metabolism</keyword>
<evidence type="ECO:0000256" key="4">
    <source>
        <dbReference type="ARBA" id="ARBA00022563"/>
    </source>
</evidence>
<dbReference type="Gene3D" id="3.40.430.10">
    <property type="entry name" value="Dihydrofolate Reductase, subunit A"/>
    <property type="match status" value="1"/>
</dbReference>
<dbReference type="EC" id="1.5.1.3" evidence="3 8"/>
<dbReference type="EMBL" id="JBHTJV010000025">
    <property type="protein sequence ID" value="MFD0917627.1"/>
    <property type="molecule type" value="Genomic_DNA"/>
</dbReference>
<dbReference type="InterPro" id="IPR017925">
    <property type="entry name" value="DHFR_CS"/>
</dbReference>
<dbReference type="PIRSF" id="PIRSF000194">
    <property type="entry name" value="DHFR"/>
    <property type="match status" value="1"/>
</dbReference>
<evidence type="ECO:0000256" key="2">
    <source>
        <dbReference type="ARBA" id="ARBA00009539"/>
    </source>
</evidence>
<keyword evidence="6 8" id="KW-0560">Oxidoreductase</keyword>
<feature type="domain" description="DHFR" evidence="10">
    <location>
        <begin position="3"/>
        <end position="167"/>
    </location>
</feature>
<evidence type="ECO:0000256" key="3">
    <source>
        <dbReference type="ARBA" id="ARBA00012856"/>
    </source>
</evidence>
<evidence type="ECO:0000256" key="9">
    <source>
        <dbReference type="RuleBase" id="RU004474"/>
    </source>
</evidence>
<evidence type="ECO:0000256" key="7">
    <source>
        <dbReference type="ARBA" id="ARBA00025067"/>
    </source>
</evidence>
<comment type="pathway">
    <text evidence="1 8">Cofactor biosynthesis; tetrahydrofolate biosynthesis; 5,6,7,8-tetrahydrofolate from 7,8-dihydrofolate: step 1/1.</text>
</comment>
<evidence type="ECO:0000313" key="11">
    <source>
        <dbReference type="EMBL" id="MFD0917627.1"/>
    </source>
</evidence>
<comment type="caution">
    <text evidence="11">The sequence shown here is derived from an EMBL/GenBank/DDBJ whole genome shotgun (WGS) entry which is preliminary data.</text>
</comment>
<dbReference type="PANTHER" id="PTHR48069:SF3">
    <property type="entry name" value="DIHYDROFOLATE REDUCTASE"/>
    <property type="match status" value="1"/>
</dbReference>
<sequence>MVDVSIVVAAAENGVIGADGDMPWRLSTDLQRFKKLTLGKPMIMGRKTFDSIGKALPGRTSIVVTRDSEWQAEGVVAVGSLDKAFDLALEIANADGVDELCVVGGGQIYAQAMDRADVLHVTTVHASPQGDTVFPAIDLAVWQAVHEEPVPAGEKDSATTTYRVYRRKKAG</sequence>
<keyword evidence="12" id="KW-1185">Reference proteome</keyword>
<dbReference type="SUPFAM" id="SSF53597">
    <property type="entry name" value="Dihydrofolate reductase-like"/>
    <property type="match status" value="1"/>
</dbReference>
<gene>
    <name evidence="11" type="ORF">ACFQ14_14575</name>
</gene>
<accession>A0ABW3FGK0</accession>
<dbReference type="PANTHER" id="PTHR48069">
    <property type="entry name" value="DIHYDROFOLATE REDUCTASE"/>
    <property type="match status" value="1"/>
</dbReference>
<comment type="function">
    <text evidence="7 8">Key enzyme in folate metabolism. Catalyzes an essential reaction for de novo glycine and purine synthesis, and for DNA precursor synthesis.</text>
</comment>
<comment type="similarity">
    <text evidence="2 8 9">Belongs to the dihydrofolate reductase family.</text>
</comment>
<dbReference type="InterPro" id="IPR024072">
    <property type="entry name" value="DHFR-like_dom_sf"/>
</dbReference>
<protein>
    <recommendedName>
        <fullName evidence="3 8">Dihydrofolate reductase</fullName>
        <ecNumber evidence="3 8">1.5.1.3</ecNumber>
    </recommendedName>
</protein>
<evidence type="ECO:0000259" key="10">
    <source>
        <dbReference type="PROSITE" id="PS51330"/>
    </source>
</evidence>
<dbReference type="Pfam" id="PF00186">
    <property type="entry name" value="DHFR_1"/>
    <property type="match status" value="1"/>
</dbReference>
<evidence type="ECO:0000256" key="1">
    <source>
        <dbReference type="ARBA" id="ARBA00004903"/>
    </source>
</evidence>
<dbReference type="PROSITE" id="PS51330">
    <property type="entry name" value="DHFR_2"/>
    <property type="match status" value="1"/>
</dbReference>
<evidence type="ECO:0000313" key="12">
    <source>
        <dbReference type="Proteomes" id="UP001597101"/>
    </source>
</evidence>
<dbReference type="PROSITE" id="PS00075">
    <property type="entry name" value="DHFR_1"/>
    <property type="match status" value="1"/>
</dbReference>